<dbReference type="PANTHER" id="PTHR42659">
    <property type="entry name" value="XANTHINE DEHYDROGENASE SUBUNIT C-RELATED"/>
    <property type="match status" value="1"/>
</dbReference>
<dbReference type="Gene3D" id="3.30.465.10">
    <property type="match status" value="2"/>
</dbReference>
<sequence>MRPFTYSRATSLDQAISESGHPHSAIMAGGTTLVDLMRGDLTGADQVIDIAHIPGLAEIEVEGETLRFGALARMADVAENTFLKHNYPALVESLQLAASQQIRNAATLGGNLLQRTRCVYFRDGVSDCNQRTPGSGCAALDGEDREMALFGTSDRCIATYPGDWGTALAAFDTTIEIASDSGRRVVDFADFHTAYGEDPARLSILRPGEIVTAILVKATPSGKRSTYIKVRDRQSYAYALTSAAVALETDGETVIAARVALGGVASKPWRAQAAEAVLIGRRLDEALAIEAGHAAFTDAKPLRHNQFKIELGARTVARAALVAKGKI</sequence>
<proteinExistence type="predicted"/>
<evidence type="ECO:0000313" key="5">
    <source>
        <dbReference type="Proteomes" id="UP001279553"/>
    </source>
</evidence>
<feature type="domain" description="FAD-binding PCMH-type" evidence="3">
    <location>
        <begin position="1"/>
        <end position="221"/>
    </location>
</feature>
<dbReference type="InterPro" id="IPR036318">
    <property type="entry name" value="FAD-bd_PCMH-like_sf"/>
</dbReference>
<dbReference type="InterPro" id="IPR036683">
    <property type="entry name" value="CO_DH_flav_C_dom_sf"/>
</dbReference>
<dbReference type="GO" id="GO:0016491">
    <property type="term" value="F:oxidoreductase activity"/>
    <property type="evidence" value="ECO:0007669"/>
    <property type="project" value="InterPro"/>
</dbReference>
<dbReference type="SUPFAM" id="SSF55447">
    <property type="entry name" value="CO dehydrogenase flavoprotein C-terminal domain-like"/>
    <property type="match status" value="1"/>
</dbReference>
<protein>
    <submittedName>
        <fullName evidence="4">Xanthine dehydrogenase family protein subunit M</fullName>
    </submittedName>
</protein>
<keyword evidence="2" id="KW-0274">FAD</keyword>
<dbReference type="SMART" id="SM01092">
    <property type="entry name" value="CO_deh_flav_C"/>
    <property type="match status" value="1"/>
</dbReference>
<dbReference type="SUPFAM" id="SSF56176">
    <property type="entry name" value="FAD-binding/transporter-associated domain-like"/>
    <property type="match status" value="1"/>
</dbReference>
<keyword evidence="1" id="KW-0285">Flavoprotein</keyword>
<comment type="caution">
    <text evidence="4">The sequence shown here is derived from an EMBL/GenBank/DDBJ whole genome shotgun (WGS) entry which is preliminary data.</text>
</comment>
<dbReference type="GO" id="GO:0071949">
    <property type="term" value="F:FAD binding"/>
    <property type="evidence" value="ECO:0007669"/>
    <property type="project" value="InterPro"/>
</dbReference>
<dbReference type="Gene3D" id="3.30.390.50">
    <property type="entry name" value="CO dehydrogenase flavoprotein, C-terminal domain"/>
    <property type="match status" value="1"/>
</dbReference>
<evidence type="ECO:0000256" key="1">
    <source>
        <dbReference type="ARBA" id="ARBA00022630"/>
    </source>
</evidence>
<dbReference type="Gene3D" id="3.30.43.10">
    <property type="entry name" value="Uridine Diphospho-n-acetylenolpyruvylglucosamine Reductase, domain 2"/>
    <property type="match status" value="1"/>
</dbReference>
<evidence type="ECO:0000313" key="4">
    <source>
        <dbReference type="EMBL" id="MDX5931015.1"/>
    </source>
</evidence>
<dbReference type="PANTHER" id="PTHR42659:SF9">
    <property type="entry name" value="XANTHINE DEHYDROGENASE FAD-BINDING SUBUNIT XDHB-RELATED"/>
    <property type="match status" value="1"/>
</dbReference>
<dbReference type="AlphaFoldDB" id="A0AAW9DPT4"/>
<gene>
    <name evidence="4" type="ORF">SIL87_09590</name>
</gene>
<dbReference type="InterPro" id="IPR051312">
    <property type="entry name" value="Diverse_Substr_Oxidored"/>
</dbReference>
<name>A0AAW9DPT4_ACIAO</name>
<dbReference type="InterPro" id="IPR005107">
    <property type="entry name" value="CO_DH_flav_C"/>
</dbReference>
<dbReference type="Proteomes" id="UP001279553">
    <property type="component" value="Unassembled WGS sequence"/>
</dbReference>
<evidence type="ECO:0000256" key="2">
    <source>
        <dbReference type="ARBA" id="ARBA00022827"/>
    </source>
</evidence>
<evidence type="ECO:0000259" key="3">
    <source>
        <dbReference type="PROSITE" id="PS51387"/>
    </source>
</evidence>
<organism evidence="4 5">
    <name type="scientific">Acidiphilium acidophilum</name>
    <name type="common">Thiobacillus acidophilus</name>
    <dbReference type="NCBI Taxonomy" id="76588"/>
    <lineage>
        <taxon>Bacteria</taxon>
        <taxon>Pseudomonadati</taxon>
        <taxon>Pseudomonadota</taxon>
        <taxon>Alphaproteobacteria</taxon>
        <taxon>Acetobacterales</taxon>
        <taxon>Acidocellaceae</taxon>
        <taxon>Acidiphilium</taxon>
    </lineage>
</organism>
<dbReference type="RefSeq" id="WP_319613937.1">
    <property type="nucleotide sequence ID" value="NZ_JAWXYB010000018.1"/>
</dbReference>
<dbReference type="EMBL" id="JAWXYB010000018">
    <property type="protein sequence ID" value="MDX5931015.1"/>
    <property type="molecule type" value="Genomic_DNA"/>
</dbReference>
<dbReference type="InterPro" id="IPR016167">
    <property type="entry name" value="FAD-bd_PCMH_sub1"/>
</dbReference>
<accession>A0AAW9DPT4</accession>
<dbReference type="PROSITE" id="PS51387">
    <property type="entry name" value="FAD_PCMH"/>
    <property type="match status" value="1"/>
</dbReference>
<dbReference type="InterPro" id="IPR016169">
    <property type="entry name" value="FAD-bd_PCMH_sub2"/>
</dbReference>
<dbReference type="Pfam" id="PF03450">
    <property type="entry name" value="CO_deh_flav_C"/>
    <property type="match status" value="1"/>
</dbReference>
<keyword evidence="5" id="KW-1185">Reference proteome</keyword>
<reference evidence="4 5" key="1">
    <citation type="submission" date="2023-11" db="EMBL/GenBank/DDBJ databases">
        <title>MicrobeMod: A computational toolkit for identifying prokaryotic methylation and restriction-modification with nanopore sequencing.</title>
        <authorList>
            <person name="Crits-Christoph A."/>
            <person name="Kang S.C."/>
            <person name="Lee H."/>
            <person name="Ostrov N."/>
        </authorList>
    </citation>
    <scope>NUCLEOTIDE SEQUENCE [LARGE SCALE GENOMIC DNA]</scope>
    <source>
        <strain evidence="4 5">DSMZ 700</strain>
    </source>
</reference>
<dbReference type="InterPro" id="IPR002346">
    <property type="entry name" value="Mopterin_DH_FAD-bd"/>
</dbReference>
<dbReference type="Pfam" id="PF00941">
    <property type="entry name" value="FAD_binding_5"/>
    <property type="match status" value="1"/>
</dbReference>
<dbReference type="InterPro" id="IPR016166">
    <property type="entry name" value="FAD-bd_PCMH"/>
</dbReference>